<reference evidence="2 3" key="1">
    <citation type="journal article" date="2020" name="G3 (Bethesda)">
        <title>Draft Genome of the Common Snapping Turtle, Chelydra serpentina, a Model for Phenotypic Plasticity in Reptiles.</title>
        <authorList>
            <person name="Das D."/>
            <person name="Singh S.K."/>
            <person name="Bierstedt J."/>
            <person name="Erickson A."/>
            <person name="Galli G.L.J."/>
            <person name="Crossley D.A. 2nd"/>
            <person name="Rhen T."/>
        </authorList>
    </citation>
    <scope>NUCLEOTIDE SEQUENCE [LARGE SCALE GENOMIC DNA]</scope>
    <source>
        <strain evidence="2">KW</strain>
    </source>
</reference>
<comment type="caution">
    <text evidence="2">The sequence shown here is derived from an EMBL/GenBank/DDBJ whole genome shotgun (WGS) entry which is preliminary data.</text>
</comment>
<gene>
    <name evidence="2" type="ORF">G0U57_008520</name>
</gene>
<evidence type="ECO:0000256" key="1">
    <source>
        <dbReference type="SAM" id="MobiDB-lite"/>
    </source>
</evidence>
<dbReference type="OrthoDB" id="5989849at2759"/>
<proteinExistence type="predicted"/>
<dbReference type="EMBL" id="JAHGAV010000225">
    <property type="protein sequence ID" value="KAG6928241.1"/>
    <property type="molecule type" value="Genomic_DNA"/>
</dbReference>
<feature type="non-terminal residue" evidence="2">
    <location>
        <position position="177"/>
    </location>
</feature>
<organism evidence="2 3">
    <name type="scientific">Chelydra serpentina</name>
    <name type="common">Snapping turtle</name>
    <name type="synonym">Testudo serpentina</name>
    <dbReference type="NCBI Taxonomy" id="8475"/>
    <lineage>
        <taxon>Eukaryota</taxon>
        <taxon>Metazoa</taxon>
        <taxon>Chordata</taxon>
        <taxon>Craniata</taxon>
        <taxon>Vertebrata</taxon>
        <taxon>Euteleostomi</taxon>
        <taxon>Archelosauria</taxon>
        <taxon>Testudinata</taxon>
        <taxon>Testudines</taxon>
        <taxon>Cryptodira</taxon>
        <taxon>Durocryptodira</taxon>
        <taxon>Americhelydia</taxon>
        <taxon>Chelydroidea</taxon>
        <taxon>Chelydridae</taxon>
        <taxon>Chelydra</taxon>
    </lineage>
</organism>
<dbReference type="AlphaFoldDB" id="A0A8T1SH45"/>
<evidence type="ECO:0000313" key="2">
    <source>
        <dbReference type="EMBL" id="KAG6928241.1"/>
    </source>
</evidence>
<keyword evidence="3" id="KW-1185">Reference proteome</keyword>
<accession>A0A8T1SH45</accession>
<protein>
    <submittedName>
        <fullName evidence="2">Uncharacterized protein</fullName>
    </submittedName>
</protein>
<name>A0A8T1SH45_CHESE</name>
<feature type="region of interest" description="Disordered" evidence="1">
    <location>
        <begin position="144"/>
        <end position="177"/>
    </location>
</feature>
<dbReference type="Proteomes" id="UP000765507">
    <property type="component" value="Unassembled WGS sequence"/>
</dbReference>
<sequence length="177" mass="19681">KRGHPGWRSGTHPRHPPIYSQGAACQLQSSSESHPGLEIPAMAQVMMILALGIVLTNVTQDTPLPWPWNPDLCQAFRCQEPVKQERCGKDVYNSQTHVCCTNTTHWKVTEKPSPTYDCCGFEVYDQKKEQCCEDLSIKPKQCRRRKDKKACSHSPGAERCGSPAAGHPVPSGTGRNR</sequence>
<evidence type="ECO:0000313" key="3">
    <source>
        <dbReference type="Proteomes" id="UP000765507"/>
    </source>
</evidence>